<dbReference type="CDD" id="cd20913">
    <property type="entry name" value="DCAF15-CTD"/>
    <property type="match status" value="1"/>
</dbReference>
<gene>
    <name evidence="2" type="primary">Dcaf15</name>
    <name evidence="2" type="ORF">HIPICT_R14543</name>
</gene>
<comment type="caution">
    <text evidence="2">The sequence shown here is derived from an EMBL/GenBank/DDBJ whole genome shotgun (WGS) entry which is preliminary data.</text>
</comment>
<dbReference type="InterPro" id="IPR047319">
    <property type="entry name" value="DCAF15_C"/>
</dbReference>
<dbReference type="CDD" id="cd20917">
    <property type="entry name" value="DCAF15-NTD"/>
    <property type="match status" value="1"/>
</dbReference>
<feature type="non-terminal residue" evidence="2">
    <location>
        <position position="336"/>
    </location>
</feature>
<protein>
    <submittedName>
        <fullName evidence="2">DCA15 factor</fullName>
    </submittedName>
</protein>
<dbReference type="Proteomes" id="UP000527178">
    <property type="component" value="Unassembled WGS sequence"/>
</dbReference>
<evidence type="ECO:0000313" key="3">
    <source>
        <dbReference type="Proteomes" id="UP000527178"/>
    </source>
</evidence>
<keyword evidence="3" id="KW-1185">Reference proteome</keyword>
<dbReference type="PANTHER" id="PTHR28541">
    <property type="entry name" value="DDB1- AND CUL4-ASSOCIATED FACTOR 15"/>
    <property type="match status" value="1"/>
</dbReference>
<name>A0A7L2LGC5_9SYLV</name>
<dbReference type="GO" id="GO:0080008">
    <property type="term" value="C:Cul4-RING E3 ubiquitin ligase complex"/>
    <property type="evidence" value="ECO:0007669"/>
    <property type="project" value="TreeGrafter"/>
</dbReference>
<dbReference type="InterPro" id="IPR032734">
    <property type="entry name" value="DCAF15_WD40"/>
</dbReference>
<dbReference type="AlphaFoldDB" id="A0A7L2LGC5"/>
<evidence type="ECO:0000259" key="1">
    <source>
        <dbReference type="Pfam" id="PF14939"/>
    </source>
</evidence>
<evidence type="ECO:0000313" key="2">
    <source>
        <dbReference type="EMBL" id="NXR46414.1"/>
    </source>
</evidence>
<feature type="non-terminal residue" evidence="2">
    <location>
        <position position="1"/>
    </location>
</feature>
<feature type="domain" description="DDB1- and CUL4-associated factor 15 WD40 repeat-containing" evidence="1">
    <location>
        <begin position="1"/>
        <end position="125"/>
    </location>
</feature>
<dbReference type="Pfam" id="PF14939">
    <property type="entry name" value="DCAF15_WD40"/>
    <property type="match status" value="1"/>
</dbReference>
<dbReference type="InterPro" id="IPR038914">
    <property type="entry name" value="DCAF15"/>
</dbReference>
<accession>A0A7L2LGC5</accession>
<organism evidence="2 3">
    <name type="scientific">Hippolais icterina</name>
    <name type="common">icterine warbler</name>
    <dbReference type="NCBI Taxonomy" id="68497"/>
    <lineage>
        <taxon>Eukaryota</taxon>
        <taxon>Metazoa</taxon>
        <taxon>Chordata</taxon>
        <taxon>Craniata</taxon>
        <taxon>Vertebrata</taxon>
        <taxon>Euteleostomi</taxon>
        <taxon>Archelosauria</taxon>
        <taxon>Archosauria</taxon>
        <taxon>Dinosauria</taxon>
        <taxon>Saurischia</taxon>
        <taxon>Theropoda</taxon>
        <taxon>Coelurosauria</taxon>
        <taxon>Aves</taxon>
        <taxon>Neognathae</taxon>
        <taxon>Neoaves</taxon>
        <taxon>Telluraves</taxon>
        <taxon>Australaves</taxon>
        <taxon>Passeriformes</taxon>
        <taxon>Sylvioidea</taxon>
        <taxon>Sylviidae</taxon>
        <taxon>Acrocephalinae</taxon>
        <taxon>Hippolais</taxon>
    </lineage>
</organism>
<proteinExistence type="predicted"/>
<reference evidence="2 3" key="1">
    <citation type="submission" date="2019-09" db="EMBL/GenBank/DDBJ databases">
        <title>Bird 10,000 Genomes (B10K) Project - Family phase.</title>
        <authorList>
            <person name="Zhang G."/>
        </authorList>
    </citation>
    <scope>NUCLEOTIDE SEQUENCE [LARGE SCALE GENOMIC DNA]</scope>
    <source>
        <strain evidence="2">B10K-DU-002-18</strain>
        <tissue evidence="2">Muscle</tissue>
    </source>
</reference>
<dbReference type="GO" id="GO:0016567">
    <property type="term" value="P:protein ubiquitination"/>
    <property type="evidence" value="ECO:0007669"/>
    <property type="project" value="InterPro"/>
</dbReference>
<sequence length="336" mass="37901">HIFLGFSKCGRYVLSYTSSSGDDDFSFYLYHLYWWEFNVHSKLRLVRQVRLFQDEEIYSDLYLTVCEWPGDSDKVIVFGFNTRSAPGLQVNMMLMSDENHRDIYVSAVAVPPPRHCPACRRAADVNYTKLRYVLEPGEPPEGERGAGSAPMGLPPLLGRPPESCLPPDLEDDKISLPFVVTDLSGRSLRPLRDRATAQGQYLTVEQLTLDFEYVINEVIRNDAAWSRQFCSFSDYDIVILEVCPETSQVVINIGLLLLAFPSPDEEGQLRPRTYHTSLKVAWDLNSGTFTTVGVGDLTEVKGQTSGSVWSSYRKGCVDTVMRWLVPEGPGRGVHRM</sequence>
<dbReference type="EMBL" id="VWYN01005973">
    <property type="protein sequence ID" value="NXR46414.1"/>
    <property type="molecule type" value="Genomic_DNA"/>
</dbReference>
<dbReference type="PANTHER" id="PTHR28541:SF1">
    <property type="entry name" value="DDB1- AND CUL4-ASSOCIATED FACTOR 15"/>
    <property type="match status" value="1"/>
</dbReference>